<accession>K1WZX3</accession>
<dbReference type="OMA" id="KRNTYNP"/>
<protein>
    <recommendedName>
        <fullName evidence="4">Large ribosomal subunit protein bL34m</fullName>
    </recommendedName>
</protein>
<organism evidence="5 6">
    <name type="scientific">Marssonina brunnea f. sp. multigermtubi (strain MB_m1)</name>
    <name type="common">Marssonina leaf spot fungus</name>
    <dbReference type="NCBI Taxonomy" id="1072389"/>
    <lineage>
        <taxon>Eukaryota</taxon>
        <taxon>Fungi</taxon>
        <taxon>Dikarya</taxon>
        <taxon>Ascomycota</taxon>
        <taxon>Pezizomycotina</taxon>
        <taxon>Leotiomycetes</taxon>
        <taxon>Helotiales</taxon>
        <taxon>Drepanopezizaceae</taxon>
        <taxon>Drepanopeziza</taxon>
    </lineage>
</organism>
<dbReference type="PANTHER" id="PTHR14503">
    <property type="entry name" value="MITOCHONDRIAL RIBOSOMAL PROTEIN 34 FAMILY MEMBER"/>
    <property type="match status" value="1"/>
</dbReference>
<dbReference type="GeneID" id="18763760"/>
<dbReference type="KEGG" id="mbe:MBM_07825"/>
<dbReference type="GO" id="GO:0003735">
    <property type="term" value="F:structural constituent of ribosome"/>
    <property type="evidence" value="ECO:0007669"/>
    <property type="project" value="InterPro"/>
</dbReference>
<proteinExistence type="inferred from homology"/>
<dbReference type="STRING" id="1072389.K1WZX3"/>
<dbReference type="InterPro" id="IPR000271">
    <property type="entry name" value="Ribosomal_bL34"/>
</dbReference>
<evidence type="ECO:0000256" key="4">
    <source>
        <dbReference type="ARBA" id="ARBA00035274"/>
    </source>
</evidence>
<keyword evidence="3" id="KW-0687">Ribonucleoprotein</keyword>
<dbReference type="PANTHER" id="PTHR14503:SF4">
    <property type="entry name" value="LARGE RIBOSOMAL SUBUNIT PROTEIN BL34M"/>
    <property type="match status" value="1"/>
</dbReference>
<dbReference type="GO" id="GO:0006412">
    <property type="term" value="P:translation"/>
    <property type="evidence" value="ECO:0007669"/>
    <property type="project" value="InterPro"/>
</dbReference>
<name>K1WZX3_MARBU</name>
<dbReference type="HOGENOM" id="CLU_129938_0_0_1"/>
<keyword evidence="2 5" id="KW-0689">Ribosomal protein</keyword>
<dbReference type="InParanoid" id="K1WZX3"/>
<sequence>MLCLRCPRGLATVLKPASISQSTQNSAIQAPLKRTLTSFHGPSRPSLLPPSIAFRPSPSALLSTPLAPASSSSTSTSPSGCAILDLLPKISAHPALGSIQIRCGPRDTFDPSHFVRKRRHGFLSRVKTRKGRALLKRRKAKGRTTLSH</sequence>
<dbReference type="RefSeq" id="XP_007295714.1">
    <property type="nucleotide sequence ID" value="XM_007295652.1"/>
</dbReference>
<dbReference type="Proteomes" id="UP000006753">
    <property type="component" value="Unassembled WGS sequence"/>
</dbReference>
<dbReference type="NCBIfam" id="TIGR01030">
    <property type="entry name" value="rpmH_bact"/>
    <property type="match status" value="1"/>
</dbReference>
<comment type="similarity">
    <text evidence="1">Belongs to the bacterial ribosomal protein bL34 family.</text>
</comment>
<evidence type="ECO:0000256" key="1">
    <source>
        <dbReference type="ARBA" id="ARBA00010111"/>
    </source>
</evidence>
<evidence type="ECO:0000313" key="6">
    <source>
        <dbReference type="Proteomes" id="UP000006753"/>
    </source>
</evidence>
<evidence type="ECO:0000313" key="5">
    <source>
        <dbReference type="EMBL" id="EKD14148.1"/>
    </source>
</evidence>
<keyword evidence="6" id="KW-1185">Reference proteome</keyword>
<dbReference type="EMBL" id="JH921447">
    <property type="protein sequence ID" value="EKD14148.1"/>
    <property type="molecule type" value="Genomic_DNA"/>
</dbReference>
<dbReference type="AlphaFoldDB" id="K1WZX3"/>
<dbReference type="HAMAP" id="MF_00391">
    <property type="entry name" value="Ribosomal_bL34"/>
    <property type="match status" value="1"/>
</dbReference>
<dbReference type="FunFam" id="1.10.287.3980:FF:000001">
    <property type="entry name" value="Mitochondrial ribosomal protein L34"/>
    <property type="match status" value="1"/>
</dbReference>
<evidence type="ECO:0000256" key="2">
    <source>
        <dbReference type="ARBA" id="ARBA00022980"/>
    </source>
</evidence>
<evidence type="ECO:0000256" key="3">
    <source>
        <dbReference type="ARBA" id="ARBA00023274"/>
    </source>
</evidence>
<gene>
    <name evidence="5" type="ORF">MBM_07825</name>
</gene>
<dbReference type="Gene3D" id="1.10.287.3980">
    <property type="match status" value="1"/>
</dbReference>
<dbReference type="Pfam" id="PF00468">
    <property type="entry name" value="Ribosomal_L34"/>
    <property type="match status" value="1"/>
</dbReference>
<dbReference type="GO" id="GO:0005762">
    <property type="term" value="C:mitochondrial large ribosomal subunit"/>
    <property type="evidence" value="ECO:0007669"/>
    <property type="project" value="TreeGrafter"/>
</dbReference>
<dbReference type="eggNOG" id="ENOG502S8P5">
    <property type="taxonomic scope" value="Eukaryota"/>
</dbReference>
<reference evidence="5 6" key="1">
    <citation type="journal article" date="2012" name="BMC Genomics">
        <title>Sequencing the genome of Marssonina brunnea reveals fungus-poplar co-evolution.</title>
        <authorList>
            <person name="Zhu S."/>
            <person name="Cao Y.-Z."/>
            <person name="Jiang C."/>
            <person name="Tan B.-Y."/>
            <person name="Wang Z."/>
            <person name="Feng S."/>
            <person name="Zhang L."/>
            <person name="Su X.-H."/>
            <person name="Brejova B."/>
            <person name="Vinar T."/>
            <person name="Xu M."/>
            <person name="Wang M.-X."/>
            <person name="Zhang S.-G."/>
            <person name="Huang M.-R."/>
            <person name="Wu R."/>
            <person name="Zhou Y."/>
        </authorList>
    </citation>
    <scope>NUCLEOTIDE SEQUENCE [LARGE SCALE GENOMIC DNA]</scope>
    <source>
        <strain evidence="5 6">MB_m1</strain>
    </source>
</reference>
<dbReference type="OrthoDB" id="431691at2759"/>